<feature type="transmembrane region" description="Helical" evidence="5">
    <location>
        <begin position="12"/>
        <end position="32"/>
    </location>
</feature>
<keyword evidence="3 5" id="KW-1133">Transmembrane helix</keyword>
<evidence type="ECO:0000256" key="1">
    <source>
        <dbReference type="ARBA" id="ARBA00004141"/>
    </source>
</evidence>
<proteinExistence type="predicted"/>
<keyword evidence="2 5" id="KW-0812">Transmembrane</keyword>
<dbReference type="PANTHER" id="PTHR23508:SF10">
    <property type="entry name" value="CARBOXYLIC ACID TRANSPORTER PROTEIN HOMOLOG"/>
    <property type="match status" value="1"/>
</dbReference>
<feature type="transmembrane region" description="Helical" evidence="5">
    <location>
        <begin position="255"/>
        <end position="276"/>
    </location>
</feature>
<geneLocation type="plasmid" evidence="7 8">
    <name>unnamed1</name>
</geneLocation>
<feature type="domain" description="Major facilitator superfamily (MFS) profile" evidence="6">
    <location>
        <begin position="14"/>
        <end position="399"/>
    </location>
</feature>
<feature type="transmembrane region" description="Helical" evidence="5">
    <location>
        <begin position="218"/>
        <end position="243"/>
    </location>
</feature>
<feature type="transmembrane region" description="Helical" evidence="5">
    <location>
        <begin position="79"/>
        <end position="99"/>
    </location>
</feature>
<comment type="subcellular location">
    <subcellularLocation>
        <location evidence="1">Membrane</location>
        <topology evidence="1">Multi-pass membrane protein</topology>
    </subcellularLocation>
</comment>
<dbReference type="SUPFAM" id="SSF103473">
    <property type="entry name" value="MFS general substrate transporter"/>
    <property type="match status" value="1"/>
</dbReference>
<name>A0ABY7U4E2_9SPHN</name>
<feature type="transmembrane region" description="Helical" evidence="5">
    <location>
        <begin position="283"/>
        <end position="301"/>
    </location>
</feature>
<dbReference type="PROSITE" id="PS50850">
    <property type="entry name" value="MFS"/>
    <property type="match status" value="1"/>
</dbReference>
<keyword evidence="8" id="KW-1185">Reference proteome</keyword>
<evidence type="ECO:0000256" key="4">
    <source>
        <dbReference type="ARBA" id="ARBA00023136"/>
    </source>
</evidence>
<dbReference type="Proteomes" id="UP001218231">
    <property type="component" value="Plasmid unnamed1"/>
</dbReference>
<gene>
    <name evidence="7" type="ORF">PQ457_19780</name>
</gene>
<dbReference type="InterPro" id="IPR005829">
    <property type="entry name" value="Sugar_transporter_CS"/>
</dbReference>
<dbReference type="PROSITE" id="PS00216">
    <property type="entry name" value="SUGAR_TRANSPORT_1"/>
    <property type="match status" value="2"/>
</dbReference>
<dbReference type="EMBL" id="CP117418">
    <property type="protein sequence ID" value="WCT79244.1"/>
    <property type="molecule type" value="Genomic_DNA"/>
</dbReference>
<dbReference type="Gene3D" id="1.20.1250.20">
    <property type="entry name" value="MFS general substrate transporter like domains"/>
    <property type="match status" value="2"/>
</dbReference>
<dbReference type="InterPro" id="IPR036259">
    <property type="entry name" value="MFS_trans_sf"/>
</dbReference>
<evidence type="ECO:0000313" key="7">
    <source>
        <dbReference type="EMBL" id="WCT79244.1"/>
    </source>
</evidence>
<dbReference type="PANTHER" id="PTHR23508">
    <property type="entry name" value="CARBOXYLIC ACID TRANSPORTER PROTEIN HOMOLOG"/>
    <property type="match status" value="1"/>
</dbReference>
<feature type="transmembrane region" description="Helical" evidence="5">
    <location>
        <begin position="347"/>
        <end position="369"/>
    </location>
</feature>
<dbReference type="InterPro" id="IPR011701">
    <property type="entry name" value="MFS"/>
</dbReference>
<dbReference type="InterPro" id="IPR020846">
    <property type="entry name" value="MFS_dom"/>
</dbReference>
<evidence type="ECO:0000256" key="2">
    <source>
        <dbReference type="ARBA" id="ARBA00022692"/>
    </source>
</evidence>
<dbReference type="Pfam" id="PF07690">
    <property type="entry name" value="MFS_1"/>
    <property type="match status" value="1"/>
</dbReference>
<accession>A0ABY7U4E2</accession>
<feature type="transmembrane region" description="Helical" evidence="5">
    <location>
        <begin position="139"/>
        <end position="165"/>
    </location>
</feature>
<feature type="transmembrane region" description="Helical" evidence="5">
    <location>
        <begin position="52"/>
        <end position="72"/>
    </location>
</feature>
<keyword evidence="4 5" id="KW-0472">Membrane</keyword>
<reference evidence="7 8" key="1">
    <citation type="submission" date="2023-02" db="EMBL/GenBank/DDBJ databases">
        <title>Genome sequence of Novosphingobium humi KACC 19094.</title>
        <authorList>
            <person name="Kim S."/>
            <person name="Heo J."/>
            <person name="Kwon S.-W."/>
        </authorList>
    </citation>
    <scope>NUCLEOTIDE SEQUENCE [LARGE SCALE GENOMIC DNA]</scope>
    <source>
        <strain evidence="7 8">KACC 19094</strain>
        <plasmid evidence="7 8">unnamed1</plasmid>
    </source>
</reference>
<evidence type="ECO:0000256" key="3">
    <source>
        <dbReference type="ARBA" id="ARBA00022989"/>
    </source>
</evidence>
<protein>
    <submittedName>
        <fullName evidence="7">MFS transporter</fullName>
    </submittedName>
</protein>
<dbReference type="RefSeq" id="WP_273619521.1">
    <property type="nucleotide sequence ID" value="NZ_CP117418.1"/>
</dbReference>
<evidence type="ECO:0000256" key="5">
    <source>
        <dbReference type="SAM" id="Phobius"/>
    </source>
</evidence>
<feature type="transmembrane region" description="Helical" evidence="5">
    <location>
        <begin position="375"/>
        <end position="394"/>
    </location>
</feature>
<feature type="transmembrane region" description="Helical" evidence="5">
    <location>
        <begin position="105"/>
        <end position="127"/>
    </location>
</feature>
<feature type="transmembrane region" description="Helical" evidence="5">
    <location>
        <begin position="307"/>
        <end position="327"/>
    </location>
</feature>
<evidence type="ECO:0000259" key="6">
    <source>
        <dbReference type="PROSITE" id="PS50850"/>
    </source>
</evidence>
<evidence type="ECO:0000313" key="8">
    <source>
        <dbReference type="Proteomes" id="UP001218231"/>
    </source>
</evidence>
<keyword evidence="7" id="KW-0614">Plasmid</keyword>
<sequence length="404" mass="41573">MRQIEPDIAYEVKAVGLLALGFGLVGLDRWLVTPLAPQIMRELKFNYQDLGALAAAIGLSWGVFAIVMGRLADRIGRRVIIIPAVIGFSLLSGLSGLATGFTTLFLARLAMGVAEGAYCPSSYAAALDASPPKRRGLNLGIISSAFALFGLALGPIIATQLVLILPSWRDVFLLVAVPGLILAFFLSRVLRETPVAAQHVEQHGPSAGWLAVLHYRNICVVLPVICCSMSGVFVLGVMAPLFLTDVVHLPTATMGMVMSGLGFGGFAGQIAVGAVSDRLGRKLSLAAAFVTGAAALLLLAFAGFCSIGLFFALFVAAFACCGANALLAGPIPGESVAADMASSAMGLAIGVGEIFGGGIAPAIGGYIAQHAGLEATLAVVAGVLLIGAVMTALLTETAPRFQHR</sequence>
<feature type="transmembrane region" description="Helical" evidence="5">
    <location>
        <begin position="171"/>
        <end position="190"/>
    </location>
</feature>
<organism evidence="7 8">
    <name type="scientific">Novosphingobium humi</name>
    <dbReference type="NCBI Taxonomy" id="2282397"/>
    <lineage>
        <taxon>Bacteria</taxon>
        <taxon>Pseudomonadati</taxon>
        <taxon>Pseudomonadota</taxon>
        <taxon>Alphaproteobacteria</taxon>
        <taxon>Sphingomonadales</taxon>
        <taxon>Sphingomonadaceae</taxon>
        <taxon>Novosphingobium</taxon>
    </lineage>
</organism>